<feature type="region of interest" description="Disordered" evidence="1">
    <location>
        <begin position="88"/>
        <end position="120"/>
    </location>
</feature>
<reference evidence="3" key="1">
    <citation type="journal article" date="2020" name="MBio">
        <title>Horizontal gene transfer to a defensive symbiont with a reduced genome amongst a multipartite beetle microbiome.</title>
        <authorList>
            <person name="Waterworth S.C."/>
            <person name="Florez L.V."/>
            <person name="Rees E.R."/>
            <person name="Hertweck C."/>
            <person name="Kaltenpoth M."/>
            <person name="Kwan J.C."/>
        </authorList>
    </citation>
    <scope>NUCLEOTIDE SEQUENCE [LARGE SCALE GENOMIC DNA]</scope>
</reference>
<name>A0A833PIF8_BURL3</name>
<evidence type="ECO:0000256" key="1">
    <source>
        <dbReference type="SAM" id="MobiDB-lite"/>
    </source>
</evidence>
<sequence length="120" mass="12624">MAPADNALPCRSENGFNVTNTMPALELFVKPFTDSPGNATALSTPGCFSAIEPMSRITFSVRSSDAPFGSCANAIRYSLSCAGTKPPGTTFDTSTVAPTSTRYTPSISVLRDSTPRTPRP</sequence>
<accession>A0A833PIF8</accession>
<gene>
    <name evidence="2" type="ORF">GAK33_07761</name>
</gene>
<evidence type="ECO:0000313" key="2">
    <source>
        <dbReference type="EMBL" id="KAF1030957.1"/>
    </source>
</evidence>
<protein>
    <submittedName>
        <fullName evidence="2">Uncharacterized protein</fullName>
    </submittedName>
</protein>
<organism evidence="2 3">
    <name type="scientific">Burkholderia lata (strain ATCC 17760 / DSM 23089 / LMG 22485 / NCIMB 9086 / R18194 / 383)</name>
    <dbReference type="NCBI Taxonomy" id="482957"/>
    <lineage>
        <taxon>Bacteria</taxon>
        <taxon>Pseudomonadati</taxon>
        <taxon>Pseudomonadota</taxon>
        <taxon>Betaproteobacteria</taxon>
        <taxon>Burkholderiales</taxon>
        <taxon>Burkholderiaceae</taxon>
        <taxon>Burkholderia</taxon>
        <taxon>Burkholderia cepacia complex</taxon>
    </lineage>
</organism>
<dbReference type="Proteomes" id="UP000467522">
    <property type="component" value="Unassembled WGS sequence"/>
</dbReference>
<feature type="compositionally biased region" description="Polar residues" evidence="1">
    <location>
        <begin position="90"/>
        <end position="107"/>
    </location>
</feature>
<comment type="caution">
    <text evidence="2">The sequence shown here is derived from an EMBL/GenBank/DDBJ whole genome shotgun (WGS) entry which is preliminary data.</text>
</comment>
<dbReference type="EMBL" id="WNDV01000057">
    <property type="protein sequence ID" value="KAF1030957.1"/>
    <property type="molecule type" value="Genomic_DNA"/>
</dbReference>
<proteinExistence type="predicted"/>
<evidence type="ECO:0000313" key="3">
    <source>
        <dbReference type="Proteomes" id="UP000467522"/>
    </source>
</evidence>
<dbReference type="AlphaFoldDB" id="A0A833PIF8"/>